<dbReference type="InterPro" id="IPR050808">
    <property type="entry name" value="Phage_Integrase"/>
</dbReference>
<accession>A0A0P0Z0F8</accession>
<dbReference type="AlphaFoldDB" id="A0A0P0Z0F8"/>
<evidence type="ECO:0000256" key="3">
    <source>
        <dbReference type="ARBA" id="ARBA00023125"/>
    </source>
</evidence>
<feature type="domain" description="Core-binding (CB)" evidence="7">
    <location>
        <begin position="186"/>
        <end position="276"/>
    </location>
</feature>
<dbReference type="EMBL" id="LC066375">
    <property type="protein sequence ID" value="BAT27367.1"/>
    <property type="molecule type" value="Genomic_DNA"/>
</dbReference>
<dbReference type="PANTHER" id="PTHR30629:SF2">
    <property type="entry name" value="PROPHAGE INTEGRASE INTS-RELATED"/>
    <property type="match status" value="1"/>
</dbReference>
<dbReference type="InterPro" id="IPR013762">
    <property type="entry name" value="Integrase-like_cat_sf"/>
</dbReference>
<protein>
    <submittedName>
        <fullName evidence="8">Uncharacterized protein</fullName>
    </submittedName>
</protein>
<dbReference type="GO" id="GO:0015074">
    <property type="term" value="P:DNA integration"/>
    <property type="evidence" value="ECO:0007669"/>
    <property type="project" value="UniProtKB-KW"/>
</dbReference>
<dbReference type="Gene3D" id="1.10.443.10">
    <property type="entry name" value="Intergrase catalytic core"/>
    <property type="match status" value="1"/>
</dbReference>
<dbReference type="PROSITE" id="PS51900">
    <property type="entry name" value="CB"/>
    <property type="match status" value="1"/>
</dbReference>
<dbReference type="InterPro" id="IPR010998">
    <property type="entry name" value="Integrase_recombinase_N"/>
</dbReference>
<reference evidence="8" key="1">
    <citation type="journal article" date="2015" name="Proc. Natl. Acad. Sci. U.S.A.">
        <title>Bacterial clade with the ribosomal RNA operon on a small plasmid rather than the chromosome.</title>
        <authorList>
            <person name="Anda M."/>
            <person name="Ohtsubo Y."/>
            <person name="Okubo T."/>
            <person name="Sugawara M."/>
            <person name="Nagata Y."/>
            <person name="Tsuda M."/>
            <person name="Minamisawa K."/>
            <person name="Mitsui H."/>
        </authorList>
    </citation>
    <scope>NUCLEOTIDE SEQUENCE</scope>
    <source>
        <strain evidence="8">JCM 14755</strain>
    </source>
</reference>
<dbReference type="PROSITE" id="PS51898">
    <property type="entry name" value="TYR_RECOMBINASE"/>
    <property type="match status" value="1"/>
</dbReference>
<keyword evidence="2" id="KW-0229">DNA integration</keyword>
<evidence type="ECO:0000256" key="5">
    <source>
        <dbReference type="PROSITE-ProRule" id="PRU01248"/>
    </source>
</evidence>
<evidence type="ECO:0000259" key="7">
    <source>
        <dbReference type="PROSITE" id="PS51900"/>
    </source>
</evidence>
<organism evidence="8">
    <name type="scientific">Aureimonas frigidaquae</name>
    <dbReference type="NCBI Taxonomy" id="424757"/>
    <lineage>
        <taxon>Bacteria</taxon>
        <taxon>Pseudomonadati</taxon>
        <taxon>Pseudomonadota</taxon>
        <taxon>Alphaproteobacteria</taxon>
        <taxon>Hyphomicrobiales</taxon>
        <taxon>Aurantimonadaceae</taxon>
        <taxon>Aureimonas</taxon>
    </lineage>
</organism>
<proteinExistence type="inferred from homology"/>
<dbReference type="InterPro" id="IPR044068">
    <property type="entry name" value="CB"/>
</dbReference>
<dbReference type="GO" id="GO:0003677">
    <property type="term" value="F:DNA binding"/>
    <property type="evidence" value="ECO:0007669"/>
    <property type="project" value="UniProtKB-UniRule"/>
</dbReference>
<keyword evidence="4" id="KW-0233">DNA recombination</keyword>
<dbReference type="PANTHER" id="PTHR30629">
    <property type="entry name" value="PROPHAGE INTEGRASE"/>
    <property type="match status" value="1"/>
</dbReference>
<comment type="similarity">
    <text evidence="1">Belongs to the 'phage' integrase family.</text>
</comment>
<dbReference type="InterPro" id="IPR011010">
    <property type="entry name" value="DNA_brk_join_enz"/>
</dbReference>
<evidence type="ECO:0000256" key="1">
    <source>
        <dbReference type="ARBA" id="ARBA00008857"/>
    </source>
</evidence>
<sequence>MSLGTKDAKLARVKYAQVSAEVEARWANLQDGQRSLTEREAHAIARTAHDTWIEWHLDEPSEQFAWTPRLYRYLWRQSPPNQEQPDGTLSVDNHLVRAMREFCFAQADNGLAHHGITVDDFSRLKLAKAMGAAFQRASLTVGEMAEGRYTPDDARMVAYSANGELGGHSRTAAAKPRAAAGKSPPVTLTGLFGEWWREAQAAGRKPSTHESYHNTVKSLVAFLKHDDAQRITAEDIVAFKDYRLTTPSPRTGKPPSPKTVKDSDLSALKTLFGWAVMNRKLPANPAAGLTIKVGRRAQVRPKGFVASEAKAILSAATAYSAGPREHRKTAAAKRWIPWLCAFSGARVGEIGQLRREDVRFEMDRWVIIITPEAGTVKTNQAREIVLHHQLAQLGFPEFVKSSEDGPLFLVPTPDGDVLGPLSGLLNRMREFIRTIVSDPRVQPNHGWRHLFTTQCIEAGIEARIYNAIQGHAPRNVSEQYGDVSMKAKASAIDKLASFKFDETPHPS</sequence>
<evidence type="ECO:0000256" key="2">
    <source>
        <dbReference type="ARBA" id="ARBA00022908"/>
    </source>
</evidence>
<dbReference type="GO" id="GO:0006310">
    <property type="term" value="P:DNA recombination"/>
    <property type="evidence" value="ECO:0007669"/>
    <property type="project" value="UniProtKB-KW"/>
</dbReference>
<dbReference type="Gene3D" id="1.10.150.130">
    <property type="match status" value="1"/>
</dbReference>
<dbReference type="Pfam" id="PF00589">
    <property type="entry name" value="Phage_integrase"/>
    <property type="match status" value="1"/>
</dbReference>
<name>A0A0P0Z0F8_9HYPH</name>
<dbReference type="SUPFAM" id="SSF56349">
    <property type="entry name" value="DNA breaking-rejoining enzymes"/>
    <property type="match status" value="1"/>
</dbReference>
<keyword evidence="3 5" id="KW-0238">DNA-binding</keyword>
<evidence type="ECO:0000256" key="4">
    <source>
        <dbReference type="ARBA" id="ARBA00023172"/>
    </source>
</evidence>
<evidence type="ECO:0000259" key="6">
    <source>
        <dbReference type="PROSITE" id="PS51898"/>
    </source>
</evidence>
<dbReference type="InterPro" id="IPR002104">
    <property type="entry name" value="Integrase_catalytic"/>
</dbReference>
<evidence type="ECO:0000313" key="8">
    <source>
        <dbReference type="EMBL" id="BAT27367.1"/>
    </source>
</evidence>
<feature type="domain" description="Tyr recombinase" evidence="6">
    <location>
        <begin position="299"/>
        <end position="493"/>
    </location>
</feature>